<feature type="transmembrane region" description="Helical" evidence="1">
    <location>
        <begin position="174"/>
        <end position="197"/>
    </location>
</feature>
<name>A0A383B0T1_9ZZZZ</name>
<feature type="transmembrane region" description="Helical" evidence="1">
    <location>
        <begin position="203"/>
        <end position="221"/>
    </location>
</feature>
<protein>
    <recommendedName>
        <fullName evidence="3">Glycosyltransferase RgtA/B/C/D-like domain-containing protein</fullName>
    </recommendedName>
</protein>
<dbReference type="EMBL" id="UINC01196680">
    <property type="protein sequence ID" value="SVE13796.1"/>
    <property type="molecule type" value="Genomic_DNA"/>
</dbReference>
<feature type="non-terminal residue" evidence="2">
    <location>
        <position position="248"/>
    </location>
</feature>
<feature type="transmembrane region" description="Helical" evidence="1">
    <location>
        <begin position="16"/>
        <end position="35"/>
    </location>
</feature>
<gene>
    <name evidence="2" type="ORF">METZ01_LOCUS466650</name>
</gene>
<proteinExistence type="predicted"/>
<organism evidence="2">
    <name type="scientific">marine metagenome</name>
    <dbReference type="NCBI Taxonomy" id="408172"/>
    <lineage>
        <taxon>unclassified sequences</taxon>
        <taxon>metagenomes</taxon>
        <taxon>ecological metagenomes</taxon>
    </lineage>
</organism>
<accession>A0A383B0T1</accession>
<feature type="transmembrane region" description="Helical" evidence="1">
    <location>
        <begin position="142"/>
        <end position="162"/>
    </location>
</feature>
<dbReference type="AlphaFoldDB" id="A0A383B0T1"/>
<keyword evidence="1" id="KW-1133">Transmembrane helix</keyword>
<feature type="transmembrane region" description="Helical" evidence="1">
    <location>
        <begin position="47"/>
        <end position="65"/>
    </location>
</feature>
<feature type="non-terminal residue" evidence="2">
    <location>
        <position position="1"/>
    </location>
</feature>
<feature type="transmembrane region" description="Helical" evidence="1">
    <location>
        <begin position="228"/>
        <end position="247"/>
    </location>
</feature>
<evidence type="ECO:0008006" key="3">
    <source>
        <dbReference type="Google" id="ProtNLM"/>
    </source>
</evidence>
<keyword evidence="1" id="KW-0812">Transmembrane</keyword>
<evidence type="ECO:0000256" key="1">
    <source>
        <dbReference type="SAM" id="Phobius"/>
    </source>
</evidence>
<reference evidence="2" key="1">
    <citation type="submission" date="2018-05" db="EMBL/GenBank/DDBJ databases">
        <authorList>
            <person name="Lanie J.A."/>
            <person name="Ng W.-L."/>
            <person name="Kazmierczak K.M."/>
            <person name="Andrzejewski T.M."/>
            <person name="Davidsen T.M."/>
            <person name="Wayne K.J."/>
            <person name="Tettelin H."/>
            <person name="Glass J.I."/>
            <person name="Rusch D."/>
            <person name="Podicherti R."/>
            <person name="Tsui H.-C.T."/>
            <person name="Winkler M.E."/>
        </authorList>
    </citation>
    <scope>NUCLEOTIDE SEQUENCE</scope>
</reference>
<sequence length="248" mass="28444">SIILLLSCILAAWTKQSGIITLVLPFTILFAHFSSEGTLIKLNREMLLLYSLAIVIAVIDEIWRWSITGIPLLSNQHFFNWAEQQPPGNTSIKTFTTFKLVELFRTPVLSNSTNNSFWTQIFGRFWFDYGTRFLPIKEVTFWAARGMFLLGLSILPVLLLGLRCSFLKIPKQYAWGLLIMVTGFTCTAIFQTIRFPFFSSMKAVFILPCVSVFCIWLALGLEKIINLWFGRIFCLWLTIYAIAVGLYH</sequence>
<keyword evidence="1" id="KW-0472">Membrane</keyword>
<evidence type="ECO:0000313" key="2">
    <source>
        <dbReference type="EMBL" id="SVE13796.1"/>
    </source>
</evidence>